<dbReference type="OrthoDB" id="1696354at2759"/>
<name>A0A5N6M3K5_9ASTR</name>
<evidence type="ECO:0000313" key="3">
    <source>
        <dbReference type="Proteomes" id="UP000326396"/>
    </source>
</evidence>
<keyword evidence="3" id="KW-1185">Reference proteome</keyword>
<comment type="caution">
    <text evidence="2">The sequence shown here is derived from an EMBL/GenBank/DDBJ whole genome shotgun (WGS) entry which is preliminary data.</text>
</comment>
<evidence type="ECO:0000256" key="1">
    <source>
        <dbReference type="SAM" id="Phobius"/>
    </source>
</evidence>
<evidence type="ECO:0000313" key="2">
    <source>
        <dbReference type="EMBL" id="KAD3068495.1"/>
    </source>
</evidence>
<proteinExistence type="predicted"/>
<keyword evidence="1" id="KW-1133">Transmembrane helix</keyword>
<accession>A0A5N6M3K5</accession>
<dbReference type="AlphaFoldDB" id="A0A5N6M3K5"/>
<gene>
    <name evidence="2" type="ORF">E3N88_36375</name>
</gene>
<feature type="transmembrane region" description="Helical" evidence="1">
    <location>
        <begin position="22"/>
        <end position="42"/>
    </location>
</feature>
<keyword evidence="1" id="KW-0812">Transmembrane</keyword>
<organism evidence="2 3">
    <name type="scientific">Mikania micrantha</name>
    <name type="common">bitter vine</name>
    <dbReference type="NCBI Taxonomy" id="192012"/>
    <lineage>
        <taxon>Eukaryota</taxon>
        <taxon>Viridiplantae</taxon>
        <taxon>Streptophyta</taxon>
        <taxon>Embryophyta</taxon>
        <taxon>Tracheophyta</taxon>
        <taxon>Spermatophyta</taxon>
        <taxon>Magnoliopsida</taxon>
        <taxon>eudicotyledons</taxon>
        <taxon>Gunneridae</taxon>
        <taxon>Pentapetalae</taxon>
        <taxon>asterids</taxon>
        <taxon>campanulids</taxon>
        <taxon>Asterales</taxon>
        <taxon>Asteraceae</taxon>
        <taxon>Asteroideae</taxon>
        <taxon>Heliantheae alliance</taxon>
        <taxon>Eupatorieae</taxon>
        <taxon>Mikania</taxon>
    </lineage>
</organism>
<sequence>MVENIAGIEIDFVKSARDCRRVCRYSFCVVGVIFMWLIVIPVTQENLRKYKFISAIDAQLLDIMDGKTLWVLGLSNLKLLNVQVEFRDGDDEDNFVKKVKEIF</sequence>
<reference evidence="2 3" key="1">
    <citation type="submission" date="2019-05" db="EMBL/GenBank/DDBJ databases">
        <title>Mikania micrantha, genome provides insights into the molecular mechanism of rapid growth.</title>
        <authorList>
            <person name="Liu B."/>
        </authorList>
    </citation>
    <scope>NUCLEOTIDE SEQUENCE [LARGE SCALE GENOMIC DNA]</scope>
    <source>
        <strain evidence="2">NLD-2019</strain>
        <tissue evidence="2">Leaf</tissue>
    </source>
</reference>
<keyword evidence="1" id="KW-0472">Membrane</keyword>
<protein>
    <submittedName>
        <fullName evidence="2">Uncharacterized protein</fullName>
    </submittedName>
</protein>
<dbReference type="EMBL" id="SZYD01000017">
    <property type="protein sequence ID" value="KAD3068495.1"/>
    <property type="molecule type" value="Genomic_DNA"/>
</dbReference>
<dbReference type="Proteomes" id="UP000326396">
    <property type="component" value="Linkage Group LG7"/>
</dbReference>